<name>A0A914E0B5_9BILA</name>
<dbReference type="GO" id="GO:0044715">
    <property type="term" value="F:8-oxo-dGDP phosphatase activity"/>
    <property type="evidence" value="ECO:0007669"/>
    <property type="project" value="TreeGrafter"/>
</dbReference>
<dbReference type="Pfam" id="PF00293">
    <property type="entry name" value="NUDIX"/>
    <property type="match status" value="1"/>
</dbReference>
<organism evidence="4 5">
    <name type="scientific">Acrobeloides nanus</name>
    <dbReference type="NCBI Taxonomy" id="290746"/>
    <lineage>
        <taxon>Eukaryota</taxon>
        <taxon>Metazoa</taxon>
        <taxon>Ecdysozoa</taxon>
        <taxon>Nematoda</taxon>
        <taxon>Chromadorea</taxon>
        <taxon>Rhabditida</taxon>
        <taxon>Tylenchina</taxon>
        <taxon>Cephalobomorpha</taxon>
        <taxon>Cephaloboidea</taxon>
        <taxon>Cephalobidae</taxon>
        <taxon>Acrobeloides</taxon>
    </lineage>
</organism>
<evidence type="ECO:0000313" key="5">
    <source>
        <dbReference type="WBParaSite" id="ACRNAN_scaffold4929.g13525.t1"/>
    </source>
</evidence>
<evidence type="ECO:0000256" key="2">
    <source>
        <dbReference type="SAM" id="MobiDB-lite"/>
    </source>
</evidence>
<dbReference type="PROSITE" id="PS51462">
    <property type="entry name" value="NUDIX"/>
    <property type="match status" value="1"/>
</dbReference>
<dbReference type="PRINTS" id="PR00502">
    <property type="entry name" value="NUDIXFAMILY"/>
</dbReference>
<evidence type="ECO:0000313" key="4">
    <source>
        <dbReference type="Proteomes" id="UP000887540"/>
    </source>
</evidence>
<dbReference type="Proteomes" id="UP000887540">
    <property type="component" value="Unplaced"/>
</dbReference>
<dbReference type="WBParaSite" id="ACRNAN_scaffold4929.g13525.t1">
    <property type="protein sequence ID" value="ACRNAN_scaffold4929.g13525.t1"/>
    <property type="gene ID" value="ACRNAN_scaffold4929.g13525"/>
</dbReference>
<sequence length="352" mass="40154">MSAEIKVPSENGSSNSSNPSPQPHQNGQDAQKIQRRVPDMQLGKCHWVVLLNNIAYITSGIVLREHEGRLQVLLIQEAKKSCRGKWYFPAGHVEPGETIEEATKRELKEETGFDVNVDCLISVEINGSGWYRFCYACTIIGGSIKTEPDKESLCADWYDIESVKKREITIRCNDFLKLLDEAVKYRNWRNSIAPSISEYPQVLNIDENQPGLFVEFVIVKRSSDQAKVEVLTHQSVKHEEEIMTSIDGFPTVEFGFEYSFPMVLSKCYRHMFETPADIDIPSGVIGVSCLPKPLESLQHGIRLRILCYHKKSTMKAQLHDTKRYHWLNVQNPKVLSHLCLLPSQFQPALFML</sequence>
<proteinExistence type="predicted"/>
<dbReference type="Gene3D" id="3.90.79.10">
    <property type="entry name" value="Nucleoside Triphosphate Pyrophosphohydrolase"/>
    <property type="match status" value="1"/>
</dbReference>
<evidence type="ECO:0000259" key="3">
    <source>
        <dbReference type="PROSITE" id="PS51462"/>
    </source>
</evidence>
<keyword evidence="1" id="KW-0378">Hydrolase</keyword>
<dbReference type="PANTHER" id="PTHR22769">
    <property type="entry name" value="MUTT/NUDIX HYDROLASE"/>
    <property type="match status" value="1"/>
</dbReference>
<dbReference type="GO" id="GO:0044716">
    <property type="term" value="F:8-oxo-GDP phosphatase activity"/>
    <property type="evidence" value="ECO:0007669"/>
    <property type="project" value="TreeGrafter"/>
</dbReference>
<dbReference type="AlphaFoldDB" id="A0A914E0B5"/>
<dbReference type="InterPro" id="IPR000086">
    <property type="entry name" value="NUDIX_hydrolase_dom"/>
</dbReference>
<feature type="domain" description="Nudix hydrolase" evidence="3">
    <location>
        <begin position="54"/>
        <end position="185"/>
    </location>
</feature>
<feature type="region of interest" description="Disordered" evidence="2">
    <location>
        <begin position="1"/>
        <end position="33"/>
    </location>
</feature>
<feature type="compositionally biased region" description="Low complexity" evidence="2">
    <location>
        <begin position="8"/>
        <end position="28"/>
    </location>
</feature>
<keyword evidence="4" id="KW-1185">Reference proteome</keyword>
<evidence type="ECO:0000256" key="1">
    <source>
        <dbReference type="ARBA" id="ARBA00022801"/>
    </source>
</evidence>
<protein>
    <submittedName>
        <fullName evidence="5">Nudix hydrolase domain-containing protein</fullName>
    </submittedName>
</protein>
<reference evidence="5" key="1">
    <citation type="submission" date="2022-11" db="UniProtKB">
        <authorList>
            <consortium name="WormBaseParasite"/>
        </authorList>
    </citation>
    <scope>IDENTIFICATION</scope>
</reference>
<accession>A0A914E0B5</accession>
<dbReference type="InterPro" id="IPR020476">
    <property type="entry name" value="Nudix_hydrolase"/>
</dbReference>
<dbReference type="InterPro" id="IPR015797">
    <property type="entry name" value="NUDIX_hydrolase-like_dom_sf"/>
</dbReference>
<dbReference type="PANTHER" id="PTHR22769:SF56">
    <property type="entry name" value="8-OXO-DGDP PHOSPHATASE NUDT18"/>
    <property type="match status" value="1"/>
</dbReference>
<dbReference type="SUPFAM" id="SSF55811">
    <property type="entry name" value="Nudix"/>
    <property type="match status" value="1"/>
</dbReference>